<organism evidence="1 2">
    <name type="scientific">Oryza sativa subsp. japonica</name>
    <name type="common">Rice</name>
    <dbReference type="NCBI Taxonomy" id="39947"/>
    <lineage>
        <taxon>Eukaryota</taxon>
        <taxon>Viridiplantae</taxon>
        <taxon>Streptophyta</taxon>
        <taxon>Embryophyta</taxon>
        <taxon>Tracheophyta</taxon>
        <taxon>Spermatophyta</taxon>
        <taxon>Magnoliopsida</taxon>
        <taxon>Liliopsida</taxon>
        <taxon>Poales</taxon>
        <taxon>Poaceae</taxon>
        <taxon>BOP clade</taxon>
        <taxon>Oryzoideae</taxon>
        <taxon>Oryzeae</taxon>
        <taxon>Oryzinae</taxon>
        <taxon>Oryza</taxon>
        <taxon>Oryza sativa</taxon>
    </lineage>
</organism>
<gene>
    <name evidence="1" type="ORF">OSJNBb0101N11.9</name>
</gene>
<accession>Q10EW9</accession>
<reference evidence="2" key="1">
    <citation type="journal article" date="2005" name="Nature">
        <title>The map-based sequence of the rice genome.</title>
        <authorList>
            <consortium name="International rice genome sequencing project (IRGSP)"/>
            <person name="Matsumoto T."/>
            <person name="Wu J."/>
            <person name="Kanamori H."/>
            <person name="Katayose Y."/>
            <person name="Fujisawa M."/>
            <person name="Namiki N."/>
            <person name="Mizuno H."/>
            <person name="Yamamoto K."/>
            <person name="Antonio B.A."/>
            <person name="Baba T."/>
            <person name="Sakata K."/>
            <person name="Nagamura Y."/>
            <person name="Aoki H."/>
            <person name="Arikawa K."/>
            <person name="Arita K."/>
            <person name="Bito T."/>
            <person name="Chiden Y."/>
            <person name="Fujitsuka N."/>
            <person name="Fukunaka R."/>
            <person name="Hamada M."/>
            <person name="Harada C."/>
            <person name="Hayashi A."/>
            <person name="Hijishita S."/>
            <person name="Honda M."/>
            <person name="Hosokawa S."/>
            <person name="Ichikawa Y."/>
            <person name="Idonuma A."/>
            <person name="Iijima M."/>
            <person name="Ikeda M."/>
            <person name="Ikeno M."/>
            <person name="Ito K."/>
            <person name="Ito S."/>
            <person name="Ito T."/>
            <person name="Ito Y."/>
            <person name="Ito Y."/>
            <person name="Iwabuchi A."/>
            <person name="Kamiya K."/>
            <person name="Karasawa W."/>
            <person name="Kurita K."/>
            <person name="Katagiri S."/>
            <person name="Kikuta A."/>
            <person name="Kobayashi H."/>
            <person name="Kobayashi N."/>
            <person name="Machita K."/>
            <person name="Maehara T."/>
            <person name="Masukawa M."/>
            <person name="Mizubayashi T."/>
            <person name="Mukai Y."/>
            <person name="Nagasaki H."/>
            <person name="Nagata Y."/>
            <person name="Naito S."/>
            <person name="Nakashima M."/>
            <person name="Nakama Y."/>
            <person name="Nakamichi Y."/>
            <person name="Nakamura M."/>
            <person name="Meguro A."/>
            <person name="Negishi M."/>
            <person name="Ohta I."/>
            <person name="Ohta T."/>
            <person name="Okamoto M."/>
            <person name="Ono N."/>
            <person name="Saji S."/>
            <person name="Sakaguchi M."/>
            <person name="Sakai K."/>
            <person name="Shibata M."/>
            <person name="Shimokawa T."/>
            <person name="Song J."/>
            <person name="Takazaki Y."/>
            <person name="Terasawa K."/>
            <person name="Tsugane M."/>
            <person name="Tsuji K."/>
            <person name="Ueda S."/>
            <person name="Waki K."/>
            <person name="Yamagata H."/>
            <person name="Yamamoto M."/>
            <person name="Yamamoto S."/>
            <person name="Yamane H."/>
            <person name="Yoshiki S."/>
            <person name="Yoshihara R."/>
            <person name="Yukawa K."/>
            <person name="Zhong H."/>
            <person name="Yano M."/>
            <person name="Yuan Q."/>
            <person name="Ouyang S."/>
            <person name="Liu J."/>
            <person name="Jones K.M."/>
            <person name="Gansberger K."/>
            <person name="Moffat K."/>
            <person name="Hill J."/>
            <person name="Bera J."/>
            <person name="Fadrosh D."/>
            <person name="Jin S."/>
            <person name="Johri S."/>
            <person name="Kim M."/>
            <person name="Overton L."/>
            <person name="Reardon M."/>
            <person name="Tsitrin T."/>
            <person name="Vuong H."/>
            <person name="Weaver B."/>
            <person name="Ciecko A."/>
            <person name="Tallon L."/>
            <person name="Jackson J."/>
            <person name="Pai G."/>
            <person name="Aken S.V."/>
            <person name="Utterback T."/>
            <person name="Reidmuller S."/>
            <person name="Feldblyum T."/>
            <person name="Hsiao J."/>
            <person name="Zismann V."/>
            <person name="Iobst S."/>
            <person name="de Vazeille A.R."/>
            <person name="Buell C.R."/>
            <person name="Ying K."/>
            <person name="Li Y."/>
            <person name="Lu T."/>
            <person name="Huang Y."/>
            <person name="Zhao Q."/>
            <person name="Feng Q."/>
            <person name="Zhang L."/>
            <person name="Zhu J."/>
            <person name="Weng Q."/>
            <person name="Mu J."/>
            <person name="Lu Y."/>
            <person name="Fan D."/>
            <person name="Liu Y."/>
            <person name="Guan J."/>
            <person name="Zhang Y."/>
            <person name="Yu S."/>
            <person name="Liu X."/>
            <person name="Zhang Y."/>
            <person name="Hong G."/>
            <person name="Han B."/>
            <person name="Choisne N."/>
            <person name="Demange N."/>
            <person name="Orjeda G."/>
            <person name="Samain S."/>
            <person name="Cattolico L."/>
            <person name="Pelletier E."/>
            <person name="Couloux A."/>
            <person name="Segurens B."/>
            <person name="Wincker P."/>
            <person name="D'Hont A."/>
            <person name="Scarpelli C."/>
            <person name="Weissenbach J."/>
            <person name="Salanoubat M."/>
            <person name="Quetier F."/>
            <person name="Yu Y."/>
            <person name="Kim H.R."/>
            <person name="Rambo T."/>
            <person name="Currie J."/>
            <person name="Collura K."/>
            <person name="Luo M."/>
            <person name="Yang T."/>
            <person name="Ammiraju J.S.S."/>
            <person name="Engler F."/>
            <person name="Soderlund C."/>
            <person name="Wing R.A."/>
            <person name="Palmer L.E."/>
            <person name="de la Bastide M."/>
            <person name="Spiegel L."/>
            <person name="Nascimento L."/>
            <person name="Zutavern T."/>
            <person name="O'Shaughnessy A."/>
            <person name="Dike S."/>
            <person name="Dedhia N."/>
            <person name="Preston R."/>
            <person name="Balija V."/>
            <person name="McCombie W.R."/>
            <person name="Chow T."/>
            <person name="Chen H."/>
            <person name="Chung M."/>
            <person name="Chen C."/>
            <person name="Shaw J."/>
            <person name="Wu H."/>
            <person name="Hsiao K."/>
            <person name="Chao Y."/>
            <person name="Chu M."/>
            <person name="Cheng C."/>
            <person name="Hour A."/>
            <person name="Lee P."/>
            <person name="Lin S."/>
            <person name="Lin Y."/>
            <person name="Liou J."/>
            <person name="Liu S."/>
            <person name="Hsing Y."/>
            <person name="Raghuvanshi S."/>
            <person name="Mohanty A."/>
            <person name="Bharti A.K."/>
            <person name="Gaur A."/>
            <person name="Gupta V."/>
            <person name="Kumar D."/>
            <person name="Ravi V."/>
            <person name="Vij S."/>
            <person name="Kapur A."/>
            <person name="Khurana P."/>
            <person name="Khurana P."/>
            <person name="Khurana J.P."/>
            <person name="Tyagi A.K."/>
            <person name="Gaikwad K."/>
            <person name="Singh A."/>
            <person name="Dalal V."/>
            <person name="Srivastava S."/>
            <person name="Dixit A."/>
            <person name="Pal A.K."/>
            <person name="Ghazi I.A."/>
            <person name="Yadav M."/>
            <person name="Pandit A."/>
            <person name="Bhargava A."/>
            <person name="Sureshbabu K."/>
            <person name="Batra K."/>
            <person name="Sharma T.R."/>
            <person name="Mohapatra T."/>
            <person name="Singh N.K."/>
            <person name="Messing J."/>
            <person name="Nelson A.B."/>
            <person name="Fuks G."/>
            <person name="Kavchok S."/>
            <person name="Keizer G."/>
            <person name="Linton E."/>
            <person name="Llaca V."/>
            <person name="Song R."/>
            <person name="Tanyolac B."/>
            <person name="Young S."/>
            <person name="Ho-Il K."/>
            <person name="Hahn J.H."/>
            <person name="Sangsakoo G."/>
            <person name="Vanavichit A."/>
            <person name="de Mattos Luiz.A.T."/>
            <person name="Zimmer P.D."/>
            <person name="Malone G."/>
            <person name="Dellagostin O."/>
            <person name="de Oliveira A.C."/>
            <person name="Bevan M."/>
            <person name="Bancroft I."/>
            <person name="Minx P."/>
            <person name="Cordum H."/>
            <person name="Wilson R."/>
            <person name="Cheng Z."/>
            <person name="Jin W."/>
            <person name="Jiang J."/>
            <person name="Leong S.A."/>
            <person name="Iwama H."/>
            <person name="Gojobori T."/>
            <person name="Itoh T."/>
            <person name="Niimura Y."/>
            <person name="Fujii Y."/>
            <person name="Habara T."/>
            <person name="Sakai H."/>
            <person name="Sato Y."/>
            <person name="Wilson G."/>
            <person name="Kumar K."/>
            <person name="McCouch S."/>
            <person name="Juretic N."/>
            <person name="Hoen D."/>
            <person name="Wright S."/>
            <person name="Bruskiewich R."/>
            <person name="Bureau T."/>
            <person name="Miyao A."/>
            <person name="Hirochika H."/>
            <person name="Nishikawa T."/>
            <person name="Kadowaki K."/>
            <person name="Sugiura M."/>
            <person name="Burr B."/>
            <person name="Sasaki T."/>
        </authorList>
    </citation>
    <scope>NUCLEOTIDE SEQUENCE [LARGE SCALE GENOMIC DNA]</scope>
    <source>
        <strain evidence="2">cv. Nipponbare</strain>
    </source>
</reference>
<evidence type="ECO:0000313" key="1">
    <source>
        <dbReference type="EMBL" id="AAT76999.1"/>
    </source>
</evidence>
<evidence type="ECO:0000313" key="2">
    <source>
        <dbReference type="Proteomes" id="UP000000763"/>
    </source>
</evidence>
<protein>
    <submittedName>
        <fullName evidence="1">Uncharacterized protein</fullName>
    </submittedName>
</protein>
<dbReference type="EMBL" id="AC105747">
    <property type="protein sequence ID" value="AAT76999.1"/>
    <property type="molecule type" value="Genomic_DNA"/>
</dbReference>
<name>Q10EW9_ORYSJ</name>
<sequence>MAGGAYLYVSYE</sequence>
<proteinExistence type="predicted"/>
<dbReference type="Proteomes" id="UP000000763">
    <property type="component" value="Chromosome 3"/>
</dbReference>
<reference evidence="2" key="2">
    <citation type="journal article" date="2008" name="Nucleic Acids Res.">
        <title>The rice annotation project database (RAP-DB): 2008 update.</title>
        <authorList>
            <consortium name="The rice annotation project (RAP)"/>
        </authorList>
    </citation>
    <scope>GENOME REANNOTATION</scope>
    <source>
        <strain evidence="2">cv. Nipponbare</strain>
    </source>
</reference>